<evidence type="ECO:0000256" key="1">
    <source>
        <dbReference type="ARBA" id="ARBA00012486"/>
    </source>
</evidence>
<dbReference type="PANTHER" id="PTHR46116:SF41">
    <property type="entry name" value="UBIQUITIN-CONJUGATING ENZYME E2 25-RELATED"/>
    <property type="match status" value="1"/>
</dbReference>
<dbReference type="GO" id="GO:0005524">
    <property type="term" value="F:ATP binding"/>
    <property type="evidence" value="ECO:0007669"/>
    <property type="project" value="UniProtKB-KW"/>
</dbReference>
<dbReference type="PROSITE" id="PS50127">
    <property type="entry name" value="UBC_2"/>
    <property type="match status" value="1"/>
</dbReference>
<keyword evidence="5" id="KW-0067">ATP-binding</keyword>
<feature type="domain" description="UBC core" evidence="6">
    <location>
        <begin position="139"/>
        <end position="300"/>
    </location>
</feature>
<name>A0ABD3DB76_9LAMI</name>
<protein>
    <recommendedName>
        <fullName evidence="1">E2 ubiquitin-conjugating enzyme</fullName>
        <ecNumber evidence="1">2.3.2.23</ecNumber>
    </recommendedName>
</protein>
<dbReference type="SUPFAM" id="SSF54495">
    <property type="entry name" value="UBC-like"/>
    <property type="match status" value="1"/>
</dbReference>
<organism evidence="7 8">
    <name type="scientific">Castilleja foliolosa</name>
    <dbReference type="NCBI Taxonomy" id="1961234"/>
    <lineage>
        <taxon>Eukaryota</taxon>
        <taxon>Viridiplantae</taxon>
        <taxon>Streptophyta</taxon>
        <taxon>Embryophyta</taxon>
        <taxon>Tracheophyta</taxon>
        <taxon>Spermatophyta</taxon>
        <taxon>Magnoliopsida</taxon>
        <taxon>eudicotyledons</taxon>
        <taxon>Gunneridae</taxon>
        <taxon>Pentapetalae</taxon>
        <taxon>asterids</taxon>
        <taxon>lamiids</taxon>
        <taxon>Lamiales</taxon>
        <taxon>Orobanchaceae</taxon>
        <taxon>Pedicularideae</taxon>
        <taxon>Castillejinae</taxon>
        <taxon>Castilleja</taxon>
    </lineage>
</organism>
<dbReference type="AlphaFoldDB" id="A0ABD3DB76"/>
<evidence type="ECO:0000313" key="7">
    <source>
        <dbReference type="EMBL" id="KAL3638409.1"/>
    </source>
</evidence>
<evidence type="ECO:0000259" key="6">
    <source>
        <dbReference type="PROSITE" id="PS50127"/>
    </source>
</evidence>
<evidence type="ECO:0000256" key="3">
    <source>
        <dbReference type="ARBA" id="ARBA00022741"/>
    </source>
</evidence>
<keyword evidence="2 7" id="KW-0808">Transferase</keyword>
<accession>A0ABD3DB76</accession>
<evidence type="ECO:0000256" key="4">
    <source>
        <dbReference type="ARBA" id="ARBA00022786"/>
    </source>
</evidence>
<dbReference type="EC" id="2.3.2.23" evidence="1"/>
<keyword evidence="4" id="KW-0833">Ubl conjugation pathway</keyword>
<sequence length="397" mass="44503">MELPTDGSRHIAQSSKKRVFLGASSSSSGFNDIEILETAPYRKTISKPSSSQKRKAVCEIIDLDSEDRSDDLVIDGKATKKRKTKKTTSNDGSRSVSSNIDPVILRKFELFKKFDTVEDCSDNHFFATGKSSSKQTSKNWAKRIQEEWKILEKDLPDTIFVRVCEMRMDLLRAVIVGAEGTPYHDGLFFFDICFPANYPNSPPKVHYHSGGLRINPNLYNCGKVCLSLLNTWGGQSKIEKWVPKVSTMLQVLVSIQGLILNAKPYFNEPGYEMTIGTESGEKSSLGYNENTFIYSLQTMVYSMNRPPKYFEPFVVGHFCKVARDILLSCKAYLEGVQVGCLLRGGVQDVDEGSKSCSDNFKHRLAGFIKTLIETFTRIGAKDCHEFHSLALKSCNKG</sequence>
<dbReference type="CDD" id="cd23837">
    <property type="entry name" value="UBCc_UBE2O"/>
    <property type="match status" value="1"/>
</dbReference>
<dbReference type="SMART" id="SM00212">
    <property type="entry name" value="UBCc"/>
    <property type="match status" value="1"/>
</dbReference>
<dbReference type="Proteomes" id="UP001632038">
    <property type="component" value="Unassembled WGS sequence"/>
</dbReference>
<reference evidence="8" key="1">
    <citation type="journal article" date="2024" name="IScience">
        <title>Strigolactones Initiate the Formation of Haustorium-like Structures in Castilleja.</title>
        <authorList>
            <person name="Buerger M."/>
            <person name="Peterson D."/>
            <person name="Chory J."/>
        </authorList>
    </citation>
    <scope>NUCLEOTIDE SEQUENCE [LARGE SCALE GENOMIC DNA]</scope>
</reference>
<dbReference type="PANTHER" id="PTHR46116">
    <property type="entry name" value="(E3-INDEPENDENT) E2 UBIQUITIN-CONJUGATING ENZYME"/>
    <property type="match status" value="1"/>
</dbReference>
<dbReference type="Pfam" id="PF00179">
    <property type="entry name" value="UQ_con"/>
    <property type="match status" value="1"/>
</dbReference>
<comment type="caution">
    <text evidence="7">The sequence shown here is derived from an EMBL/GenBank/DDBJ whole genome shotgun (WGS) entry which is preliminary data.</text>
</comment>
<dbReference type="EMBL" id="JAVIJP010000019">
    <property type="protein sequence ID" value="KAL3638409.1"/>
    <property type="molecule type" value="Genomic_DNA"/>
</dbReference>
<dbReference type="InterPro" id="IPR016135">
    <property type="entry name" value="UBQ-conjugating_enzyme/RWD"/>
</dbReference>
<keyword evidence="3" id="KW-0547">Nucleotide-binding</keyword>
<evidence type="ECO:0000256" key="5">
    <source>
        <dbReference type="ARBA" id="ARBA00022840"/>
    </source>
</evidence>
<keyword evidence="8" id="KW-1185">Reference proteome</keyword>
<evidence type="ECO:0000256" key="2">
    <source>
        <dbReference type="ARBA" id="ARBA00022679"/>
    </source>
</evidence>
<dbReference type="InterPro" id="IPR000608">
    <property type="entry name" value="UBC"/>
</dbReference>
<dbReference type="FunFam" id="3.10.110.10:FF:000028">
    <property type="entry name" value="Probable ubiquitin-conjugating enzyme E2 23"/>
    <property type="match status" value="1"/>
</dbReference>
<gene>
    <name evidence="7" type="primary">UBC25_2</name>
    <name evidence="7" type="ORF">CASFOL_017780</name>
</gene>
<dbReference type="Gene3D" id="3.10.110.10">
    <property type="entry name" value="Ubiquitin Conjugating Enzyme"/>
    <property type="match status" value="1"/>
</dbReference>
<proteinExistence type="predicted"/>
<dbReference type="GO" id="GO:0061631">
    <property type="term" value="F:ubiquitin conjugating enzyme activity"/>
    <property type="evidence" value="ECO:0007669"/>
    <property type="project" value="UniProtKB-EC"/>
</dbReference>
<keyword evidence="7" id="KW-0012">Acyltransferase</keyword>
<evidence type="ECO:0000313" key="8">
    <source>
        <dbReference type="Proteomes" id="UP001632038"/>
    </source>
</evidence>